<evidence type="ECO:0000259" key="1">
    <source>
        <dbReference type="PROSITE" id="PS50097"/>
    </source>
</evidence>
<dbReference type="InterPro" id="IPR000210">
    <property type="entry name" value="BTB/POZ_dom"/>
</dbReference>
<proteinExistence type="predicted"/>
<dbReference type="WBParaSite" id="GPLIN_000324500">
    <property type="protein sequence ID" value="GPLIN_000324500"/>
    <property type="gene ID" value="GPLIN_000324500"/>
</dbReference>
<dbReference type="Proteomes" id="UP000050741">
    <property type="component" value="Unassembled WGS sequence"/>
</dbReference>
<sequence length="343" mass="38806">MKRSRTQSSSSNIDADRPSRGQILFQLTEFKAFVKRRDRTPEGNIRRGTESSDLVHINGLPWQIDVDVCECEGTAANPNCVHIDISLCCSGDETDMAWTCRAAHQFSVFKKSGECLMKRGELDNFELYTARDGNGHDCAYTVEELMDPKNGFYDEKEDAVTFKAEVVVEEPIGMAGVRYDNALLINGQLVNVNKYLLAAHSKYFQTLFFGENAKETALIQIDEVPDAVATFKKLIATMYPQNEELDDKCVEGVLILANRFLLDSVVNRCVDFLLKKSKKSAICKFRLAHQCGIIAMKNNILEEMTKDDFAVSWENYVDNYSENTKLGVEAMKELCKRNYELFG</sequence>
<dbReference type="InterPro" id="IPR002083">
    <property type="entry name" value="MATH/TRAF_dom"/>
</dbReference>
<dbReference type="PANTHER" id="PTHR22744">
    <property type="entry name" value="HELIX LOOP HELIX PROTEIN 21-RELATED"/>
    <property type="match status" value="1"/>
</dbReference>
<dbReference type="Pfam" id="PF00651">
    <property type="entry name" value="BTB"/>
    <property type="match status" value="1"/>
</dbReference>
<evidence type="ECO:0000313" key="2">
    <source>
        <dbReference type="Proteomes" id="UP000050741"/>
    </source>
</evidence>
<accession>A0A183BRK9</accession>
<reference evidence="3" key="3">
    <citation type="submission" date="2016-06" db="UniProtKB">
        <authorList>
            <consortium name="WormBaseParasite"/>
        </authorList>
    </citation>
    <scope>IDENTIFICATION</scope>
</reference>
<dbReference type="Gene3D" id="3.30.710.10">
    <property type="entry name" value="Potassium Channel Kv1.1, Chain A"/>
    <property type="match status" value="1"/>
</dbReference>
<dbReference type="SMART" id="SM00225">
    <property type="entry name" value="BTB"/>
    <property type="match status" value="1"/>
</dbReference>
<dbReference type="SUPFAM" id="SSF54695">
    <property type="entry name" value="POZ domain"/>
    <property type="match status" value="1"/>
</dbReference>
<dbReference type="InterPro" id="IPR008974">
    <property type="entry name" value="TRAF-like"/>
</dbReference>
<dbReference type="CDD" id="cd18186">
    <property type="entry name" value="BTB_POZ_ZBTB_KLHL-like"/>
    <property type="match status" value="1"/>
</dbReference>
<protein>
    <submittedName>
        <fullName evidence="3">BTB domain-containing protein</fullName>
    </submittedName>
</protein>
<organism evidence="2 3">
    <name type="scientific">Globodera pallida</name>
    <name type="common">Potato cyst nematode worm</name>
    <name type="synonym">Heterodera pallida</name>
    <dbReference type="NCBI Taxonomy" id="36090"/>
    <lineage>
        <taxon>Eukaryota</taxon>
        <taxon>Metazoa</taxon>
        <taxon>Ecdysozoa</taxon>
        <taxon>Nematoda</taxon>
        <taxon>Chromadorea</taxon>
        <taxon>Rhabditida</taxon>
        <taxon>Tylenchina</taxon>
        <taxon>Tylenchomorpha</taxon>
        <taxon>Tylenchoidea</taxon>
        <taxon>Heteroderidae</taxon>
        <taxon>Heteroderinae</taxon>
        <taxon>Globodera</taxon>
    </lineage>
</organism>
<dbReference type="PANTHER" id="PTHR22744:SF14">
    <property type="entry name" value="BTB DOMAIN-CONTAINING PROTEIN-RELATED"/>
    <property type="match status" value="1"/>
</dbReference>
<reference evidence="2" key="1">
    <citation type="submission" date="2013-12" db="EMBL/GenBank/DDBJ databases">
        <authorList>
            <person name="Aslett M."/>
        </authorList>
    </citation>
    <scope>NUCLEOTIDE SEQUENCE [LARGE SCALE GENOMIC DNA]</scope>
    <source>
        <strain evidence="2">Lindley</strain>
    </source>
</reference>
<keyword evidence="2" id="KW-1185">Reference proteome</keyword>
<reference evidence="2" key="2">
    <citation type="submission" date="2014-05" db="EMBL/GenBank/DDBJ databases">
        <title>The genome and life-stage specific transcriptomes of Globodera pallida elucidate key aspects of plant parasitism by a cyst nematode.</title>
        <authorList>
            <person name="Cotton J.A."/>
            <person name="Lilley C.J."/>
            <person name="Jones L.M."/>
            <person name="Kikuchi T."/>
            <person name="Reid A.J."/>
            <person name="Thorpe P."/>
            <person name="Tsai I.J."/>
            <person name="Beasley H."/>
            <person name="Blok V."/>
            <person name="Cock P.J.A."/>
            <person name="Van den Akker S.E."/>
            <person name="Holroyd N."/>
            <person name="Hunt M."/>
            <person name="Mantelin S."/>
            <person name="Naghra H."/>
            <person name="Pain A."/>
            <person name="Palomares-Rius J.E."/>
            <person name="Zarowiecki M."/>
            <person name="Berriman M."/>
            <person name="Jones J.T."/>
            <person name="Urwin P.E."/>
        </authorList>
    </citation>
    <scope>NUCLEOTIDE SEQUENCE [LARGE SCALE GENOMIC DNA]</scope>
    <source>
        <strain evidence="2">Lindley</strain>
    </source>
</reference>
<dbReference type="Pfam" id="PF00917">
    <property type="entry name" value="MATH"/>
    <property type="match status" value="1"/>
</dbReference>
<dbReference type="Gene3D" id="2.60.210.10">
    <property type="entry name" value="Apoptosis, Tumor Necrosis Factor Receptor Associated Protein 2, Chain A"/>
    <property type="match status" value="1"/>
</dbReference>
<dbReference type="SUPFAM" id="SSF49599">
    <property type="entry name" value="TRAF domain-like"/>
    <property type="match status" value="1"/>
</dbReference>
<feature type="domain" description="BTB" evidence="1">
    <location>
        <begin position="179"/>
        <end position="247"/>
    </location>
</feature>
<name>A0A183BRK9_GLOPA</name>
<dbReference type="PROSITE" id="PS50097">
    <property type="entry name" value="BTB"/>
    <property type="match status" value="1"/>
</dbReference>
<evidence type="ECO:0000313" key="3">
    <source>
        <dbReference type="WBParaSite" id="GPLIN_000324500"/>
    </source>
</evidence>
<dbReference type="InterPro" id="IPR011333">
    <property type="entry name" value="SKP1/BTB/POZ_sf"/>
</dbReference>
<dbReference type="AlphaFoldDB" id="A0A183BRK9"/>